<keyword evidence="6 8" id="KW-0547">Nucleotide-binding</keyword>
<evidence type="ECO:0000313" key="13">
    <source>
        <dbReference type="Proteomes" id="UP000054304"/>
    </source>
</evidence>
<dbReference type="InterPro" id="IPR050503">
    <property type="entry name" value="cAMP-dep_PK_reg_su-like"/>
</dbReference>
<dbReference type="GO" id="GO:0004862">
    <property type="term" value="F:cAMP-dependent protein kinase inhibitor activity"/>
    <property type="evidence" value="ECO:0007669"/>
    <property type="project" value="EnsemblFungi"/>
</dbReference>
<dbReference type="PROSITE" id="PS00889">
    <property type="entry name" value="CNMP_BINDING_2"/>
    <property type="match status" value="2"/>
</dbReference>
<evidence type="ECO:0000256" key="4">
    <source>
        <dbReference type="ARBA" id="ARBA00022566"/>
    </source>
</evidence>
<comment type="similarity">
    <text evidence="1 8">Belongs to the cAMP-dependent kinase regulatory chain family.</text>
</comment>
<dbReference type="OrthoDB" id="417078at2759"/>
<feature type="domain" description="Cyclic nucleotide-binding" evidence="11">
    <location>
        <begin position="350"/>
        <end position="457"/>
    </location>
</feature>
<dbReference type="GO" id="GO:0045944">
    <property type="term" value="P:positive regulation of transcription by RNA polymerase II"/>
    <property type="evidence" value="ECO:0007669"/>
    <property type="project" value="EnsemblFungi"/>
</dbReference>
<dbReference type="GeneID" id="34686995"/>
<feature type="region of interest" description="Disordered" evidence="10">
    <location>
        <begin position="192"/>
        <end position="211"/>
    </location>
</feature>
<dbReference type="Pfam" id="PF02197">
    <property type="entry name" value="RIIa"/>
    <property type="match status" value="1"/>
</dbReference>
<dbReference type="RefSeq" id="XP_022629703.1">
    <property type="nucleotide sequence ID" value="XM_022771089.1"/>
</dbReference>
<reference evidence="12 13" key="1">
    <citation type="submission" date="2014-12" db="EMBL/GenBank/DDBJ databases">
        <authorList>
            <person name="Neuveglise Cecile"/>
        </authorList>
    </citation>
    <scope>NUCLEOTIDE SEQUENCE [LARGE SCALE GENOMIC DNA]</scope>
    <source>
        <strain evidence="12 13">CBS 12615</strain>
    </source>
</reference>
<dbReference type="AlphaFoldDB" id="A0A0C7NAJ8"/>
<feature type="binding site" evidence="9">
    <location>
        <position position="297"/>
    </location>
    <ligand>
        <name>3',5'-cyclic AMP</name>
        <dbReference type="ChEBI" id="CHEBI:58165"/>
        <label>1</label>
    </ligand>
</feature>
<dbReference type="PROSITE" id="PS50042">
    <property type="entry name" value="CNMP_BINDING_3"/>
    <property type="match status" value="2"/>
</dbReference>
<dbReference type="PANTHER" id="PTHR11635">
    <property type="entry name" value="CAMP-DEPENDENT PROTEIN KINASE REGULATORY CHAIN"/>
    <property type="match status" value="1"/>
</dbReference>
<evidence type="ECO:0000256" key="2">
    <source>
        <dbReference type="ARBA" id="ARBA00020355"/>
    </source>
</evidence>
<feature type="binding site" evidence="9">
    <location>
        <position position="425"/>
    </location>
    <ligand>
        <name>3',5'-cyclic AMP</name>
        <dbReference type="ChEBI" id="CHEBI:58165"/>
        <label>2</label>
    </ligand>
</feature>
<dbReference type="EMBL" id="LN736367">
    <property type="protein sequence ID" value="CEP63487.1"/>
    <property type="molecule type" value="Genomic_DNA"/>
</dbReference>
<dbReference type="SMART" id="SM00394">
    <property type="entry name" value="RIIa"/>
    <property type="match status" value="1"/>
</dbReference>
<dbReference type="FunFam" id="2.60.120.10:FF:000039">
    <property type="entry name" value="cAMP-dependent protein kinase regulatory subunit"/>
    <property type="match status" value="1"/>
</dbReference>
<dbReference type="GO" id="GO:0005886">
    <property type="term" value="C:plasma membrane"/>
    <property type="evidence" value="ECO:0007669"/>
    <property type="project" value="EnsemblFungi"/>
</dbReference>
<dbReference type="InterPro" id="IPR018488">
    <property type="entry name" value="cNMP-bd_CS"/>
</dbReference>
<dbReference type="InterPro" id="IPR012198">
    <property type="entry name" value="cAMP_dep_PK_reg_su"/>
</dbReference>
<dbReference type="GO" id="GO:0005952">
    <property type="term" value="C:cAMP-dependent protein kinase complex"/>
    <property type="evidence" value="ECO:0007669"/>
    <property type="project" value="EnsemblFungi"/>
</dbReference>
<dbReference type="GO" id="GO:0030552">
    <property type="term" value="F:cAMP binding"/>
    <property type="evidence" value="ECO:0007669"/>
    <property type="project" value="UniProtKB-KW"/>
</dbReference>
<evidence type="ECO:0000256" key="9">
    <source>
        <dbReference type="PIRSR" id="PIRSR000548-1"/>
    </source>
</evidence>
<dbReference type="GO" id="GO:0042149">
    <property type="term" value="P:cellular response to glucose starvation"/>
    <property type="evidence" value="ECO:0007669"/>
    <property type="project" value="EnsemblFungi"/>
</dbReference>
<dbReference type="PANTHER" id="PTHR11635:SF152">
    <property type="entry name" value="CAMP-DEPENDENT PROTEIN KINASE TYPE I REGULATORY SUBUNIT-RELATED"/>
    <property type="match status" value="1"/>
</dbReference>
<dbReference type="SUPFAM" id="SSF51206">
    <property type="entry name" value="cAMP-binding domain-like"/>
    <property type="match status" value="2"/>
</dbReference>
<dbReference type="GO" id="GO:0006995">
    <property type="term" value="P:cellular response to nitrogen starvation"/>
    <property type="evidence" value="ECO:0007669"/>
    <property type="project" value="EnsemblFungi"/>
</dbReference>
<accession>A0A0C7NAJ8</accession>
<dbReference type="GO" id="GO:0042802">
    <property type="term" value="F:identical protein binding"/>
    <property type="evidence" value="ECO:0007669"/>
    <property type="project" value="EnsemblFungi"/>
</dbReference>
<dbReference type="InterPro" id="IPR014710">
    <property type="entry name" value="RmlC-like_jellyroll"/>
</dbReference>
<evidence type="ECO:0000256" key="6">
    <source>
        <dbReference type="ARBA" id="ARBA00022741"/>
    </source>
</evidence>
<dbReference type="FunFam" id="2.60.120.10:FF:000118">
    <property type="entry name" value="cAMP-dependent protein kinase regulatory subunit"/>
    <property type="match status" value="1"/>
</dbReference>
<dbReference type="GO" id="GO:0046580">
    <property type="term" value="P:negative regulation of Ras protein signal transduction"/>
    <property type="evidence" value="ECO:0007669"/>
    <property type="project" value="EnsemblFungi"/>
</dbReference>
<dbReference type="STRING" id="1245769.A0A0C7NAJ8"/>
<dbReference type="Pfam" id="PF00027">
    <property type="entry name" value="cNMP_binding"/>
    <property type="match status" value="2"/>
</dbReference>
<feature type="compositionally biased region" description="Polar residues" evidence="10">
    <location>
        <begin position="192"/>
        <end position="201"/>
    </location>
</feature>
<dbReference type="PRINTS" id="PR00103">
    <property type="entry name" value="CAMPKINASE"/>
</dbReference>
<organism evidence="12 13">
    <name type="scientific">Lachancea lanzarotensis</name>
    <dbReference type="NCBI Taxonomy" id="1245769"/>
    <lineage>
        <taxon>Eukaryota</taxon>
        <taxon>Fungi</taxon>
        <taxon>Dikarya</taxon>
        <taxon>Ascomycota</taxon>
        <taxon>Saccharomycotina</taxon>
        <taxon>Saccharomycetes</taxon>
        <taxon>Saccharomycetales</taxon>
        <taxon>Saccharomycetaceae</taxon>
        <taxon>Lachancea</taxon>
    </lineage>
</organism>
<protein>
    <recommendedName>
        <fullName evidence="2 8">cAMP-dependent protein kinase regulatory subunit</fullName>
    </recommendedName>
</protein>
<dbReference type="InterPro" id="IPR000595">
    <property type="entry name" value="cNMP-bd_dom"/>
</dbReference>
<dbReference type="GO" id="GO:0034236">
    <property type="term" value="F:protein kinase A catalytic subunit binding"/>
    <property type="evidence" value="ECO:0007669"/>
    <property type="project" value="TreeGrafter"/>
</dbReference>
<dbReference type="InterPro" id="IPR018490">
    <property type="entry name" value="cNMP-bd_dom_sf"/>
</dbReference>
<dbReference type="Gene3D" id="2.60.120.10">
    <property type="entry name" value="Jelly Rolls"/>
    <property type="match status" value="2"/>
</dbReference>
<feature type="binding site" evidence="9">
    <location>
        <position position="416"/>
    </location>
    <ligand>
        <name>3',5'-cyclic AMP</name>
        <dbReference type="ChEBI" id="CHEBI:58165"/>
        <label>2</label>
    </ligand>
</feature>
<feature type="binding site" evidence="9">
    <location>
        <position position="306"/>
    </location>
    <ligand>
        <name>3',5'-cyclic AMP</name>
        <dbReference type="ChEBI" id="CHEBI:58165"/>
        <label>1</label>
    </ligand>
</feature>
<dbReference type="PROSITE" id="PS00888">
    <property type="entry name" value="CNMP_BINDING_1"/>
    <property type="match status" value="2"/>
</dbReference>
<keyword evidence="4 8" id="KW-0116">cAMP-binding</keyword>
<keyword evidence="7 8" id="KW-0114">cAMP</keyword>
<dbReference type="PIRSF" id="PIRSF000548">
    <property type="entry name" value="PK_regulatory"/>
    <property type="match status" value="1"/>
</dbReference>
<evidence type="ECO:0000259" key="11">
    <source>
        <dbReference type="PROSITE" id="PS50042"/>
    </source>
</evidence>
<proteinExistence type="inferred from homology"/>
<dbReference type="GO" id="GO:0007189">
    <property type="term" value="P:adenylate cyclase-activating G protein-coupled receptor signaling pathway"/>
    <property type="evidence" value="ECO:0007669"/>
    <property type="project" value="EnsemblFungi"/>
</dbReference>
<evidence type="ECO:0000256" key="7">
    <source>
        <dbReference type="ARBA" id="ARBA00023149"/>
    </source>
</evidence>
<dbReference type="SUPFAM" id="SSF47391">
    <property type="entry name" value="Dimerization-anchoring domain of cAMP-dependent PK regulatory subunit"/>
    <property type="match status" value="1"/>
</dbReference>
<keyword evidence="3" id="KW-0597">Phosphoprotein</keyword>
<evidence type="ECO:0000256" key="3">
    <source>
        <dbReference type="ARBA" id="ARBA00022553"/>
    </source>
</evidence>
<dbReference type="CDD" id="cd00038">
    <property type="entry name" value="CAP_ED"/>
    <property type="match status" value="2"/>
</dbReference>
<keyword evidence="5" id="KW-0677">Repeat</keyword>
<dbReference type="HOGENOM" id="CLU_018310_0_1_1"/>
<dbReference type="Proteomes" id="UP000054304">
    <property type="component" value="Unassembled WGS sequence"/>
</dbReference>
<dbReference type="CDD" id="cd12098">
    <property type="entry name" value="DD_R_ScPKA-like"/>
    <property type="match status" value="1"/>
</dbReference>
<evidence type="ECO:0000313" key="12">
    <source>
        <dbReference type="EMBL" id="CEP63487.1"/>
    </source>
</evidence>
<dbReference type="GO" id="GO:0010603">
    <property type="term" value="P:regulation of cytoplasmic mRNA processing body assembly"/>
    <property type="evidence" value="ECO:0007669"/>
    <property type="project" value="EnsemblFungi"/>
</dbReference>
<evidence type="ECO:0000256" key="10">
    <source>
        <dbReference type="SAM" id="MobiDB-lite"/>
    </source>
</evidence>
<evidence type="ECO:0000256" key="1">
    <source>
        <dbReference type="ARBA" id="ARBA00005753"/>
    </source>
</evidence>
<dbReference type="InterPro" id="IPR003117">
    <property type="entry name" value="cAMP_dep_PK_reg_su_I/II_a/b"/>
</dbReference>
<dbReference type="GO" id="GO:0005634">
    <property type="term" value="C:nucleus"/>
    <property type="evidence" value="ECO:0007669"/>
    <property type="project" value="EnsemblFungi"/>
</dbReference>
<dbReference type="GO" id="GO:0000785">
    <property type="term" value="C:chromatin"/>
    <property type="evidence" value="ECO:0007669"/>
    <property type="project" value="EnsemblFungi"/>
</dbReference>
<evidence type="ECO:0000256" key="5">
    <source>
        <dbReference type="ARBA" id="ARBA00022737"/>
    </source>
</evidence>
<name>A0A0C7NAJ8_9SACH</name>
<dbReference type="GO" id="GO:0046827">
    <property type="term" value="P:positive regulation of protein export from nucleus"/>
    <property type="evidence" value="ECO:0007669"/>
    <property type="project" value="EnsemblFungi"/>
</dbReference>
<evidence type="ECO:0000256" key="8">
    <source>
        <dbReference type="PIRNR" id="PIRNR000548"/>
    </source>
</evidence>
<sequence>MPLTGGQLEELNLFHRKVHEDEPKDLLQFAANYFNRRLEQQRFFARNQESLALSKGIVLFPSATRNDSVVASASAAAGLKGAESQSNDQIFKASFAETDPHATGAAASIQEAGMAPDTVSSEEGSEMAGFGSGIFKDNFRVNKSSDKHIKKPVDPMAPADQAGSSPQPTTAPRRSVAVPRPLPMNFNAQRRTSVSGETMQPDNLDDWKPENYSEKTGLQLERLEKAIGRNFLFNKLDTESKRLVINSLEEKSVKEGKEIIKQGDEGDYFYIVERGNVDFFVGSQKVNTSGPGSSFGELALMYNSPRAATVLATTDCVLWALDRLTFRRILLGSSFKKRILYDELLKSMPVLQSLTTYDRAKLADALDTEIYQPGQIIIREGDSGDNFYFIEFGEAEVSKEQHGIIAHLKQGDYFGEVALLNDLPRQATVKAIKKTKVATLGKSGFQRLLGPAVEVLKLNDPTRVDH</sequence>
<feature type="region of interest" description="Disordered" evidence="10">
    <location>
        <begin position="145"/>
        <end position="179"/>
    </location>
</feature>
<feature type="compositionally biased region" description="Polar residues" evidence="10">
    <location>
        <begin position="162"/>
        <end position="172"/>
    </location>
</feature>
<comment type="subunit">
    <text evidence="8">Tetramer, composed of 2 regulatory (R) and 2 catalytic (C) subunits. In the presence of cAMP it dissociates into 2 active monomeric C subunits and an R dimer.</text>
</comment>
<keyword evidence="13" id="KW-1185">Reference proteome</keyword>
<dbReference type="SMART" id="SM00100">
    <property type="entry name" value="cNMP"/>
    <property type="match status" value="2"/>
</dbReference>
<gene>
    <name evidence="12" type="ORF">LALA0_S08e03598g</name>
</gene>
<feature type="domain" description="Cyclic nucleotide-binding" evidence="11">
    <location>
        <begin position="232"/>
        <end position="347"/>
    </location>
</feature>
<dbReference type="GO" id="GO:0005829">
    <property type="term" value="C:cytosol"/>
    <property type="evidence" value="ECO:0007669"/>
    <property type="project" value="TreeGrafter"/>
</dbReference>
<dbReference type="GO" id="GO:0097271">
    <property type="term" value="P:protein localization to bud neck"/>
    <property type="evidence" value="ECO:0007669"/>
    <property type="project" value="EnsemblFungi"/>
</dbReference>